<feature type="region of interest" description="Disordered" evidence="1">
    <location>
        <begin position="42"/>
        <end position="62"/>
    </location>
</feature>
<comment type="caution">
    <text evidence="2">The sequence shown here is derived from an EMBL/GenBank/DDBJ whole genome shotgun (WGS) entry which is preliminary data.</text>
</comment>
<evidence type="ECO:0000256" key="1">
    <source>
        <dbReference type="SAM" id="MobiDB-lite"/>
    </source>
</evidence>
<keyword evidence="3" id="KW-1185">Reference proteome</keyword>
<dbReference type="Proteomes" id="UP000266723">
    <property type="component" value="Unassembled WGS sequence"/>
</dbReference>
<evidence type="ECO:0008006" key="4">
    <source>
        <dbReference type="Google" id="ProtNLM"/>
    </source>
</evidence>
<name>A0ABQ7AZI3_BRACR</name>
<feature type="compositionally biased region" description="Basic and acidic residues" evidence="1">
    <location>
        <begin position="44"/>
        <end position="62"/>
    </location>
</feature>
<proteinExistence type="predicted"/>
<protein>
    <recommendedName>
        <fullName evidence="4">LysM domain-containing protein</fullName>
    </recommendedName>
</protein>
<sequence>MYYGSVYGGLVSPEQIQVANPDIESLDVGTSLVIPLPCDCFNGTEREETNRDAELPRRSSDR</sequence>
<accession>A0ABQ7AZI3</accession>
<evidence type="ECO:0000313" key="3">
    <source>
        <dbReference type="Proteomes" id="UP000266723"/>
    </source>
</evidence>
<reference evidence="2 3" key="1">
    <citation type="journal article" date="2020" name="BMC Genomics">
        <title>Intraspecific diversification of the crop wild relative Brassica cretica Lam. using demographic model selection.</title>
        <authorList>
            <person name="Kioukis A."/>
            <person name="Michalopoulou V.A."/>
            <person name="Briers L."/>
            <person name="Pirintsos S."/>
            <person name="Studholme D.J."/>
            <person name="Pavlidis P."/>
            <person name="Sarris P.F."/>
        </authorList>
    </citation>
    <scope>NUCLEOTIDE SEQUENCE [LARGE SCALE GENOMIC DNA]</scope>
    <source>
        <strain evidence="3">cv. PFS-1207/04</strain>
    </source>
</reference>
<gene>
    <name evidence="2" type="ORF">DY000_02059856</name>
</gene>
<evidence type="ECO:0000313" key="2">
    <source>
        <dbReference type="EMBL" id="KAF3519448.1"/>
    </source>
</evidence>
<organism evidence="2 3">
    <name type="scientific">Brassica cretica</name>
    <name type="common">Mustard</name>
    <dbReference type="NCBI Taxonomy" id="69181"/>
    <lineage>
        <taxon>Eukaryota</taxon>
        <taxon>Viridiplantae</taxon>
        <taxon>Streptophyta</taxon>
        <taxon>Embryophyta</taxon>
        <taxon>Tracheophyta</taxon>
        <taxon>Spermatophyta</taxon>
        <taxon>Magnoliopsida</taxon>
        <taxon>eudicotyledons</taxon>
        <taxon>Gunneridae</taxon>
        <taxon>Pentapetalae</taxon>
        <taxon>rosids</taxon>
        <taxon>malvids</taxon>
        <taxon>Brassicales</taxon>
        <taxon>Brassicaceae</taxon>
        <taxon>Brassiceae</taxon>
        <taxon>Brassica</taxon>
    </lineage>
</organism>
<dbReference type="EMBL" id="QGKV02001556">
    <property type="protein sequence ID" value="KAF3519448.1"/>
    <property type="molecule type" value="Genomic_DNA"/>
</dbReference>